<proteinExistence type="predicted"/>
<evidence type="ECO:0000313" key="1">
    <source>
        <dbReference type="EMBL" id="OQR78674.1"/>
    </source>
</evidence>
<feature type="non-terminal residue" evidence="1">
    <location>
        <position position="27"/>
    </location>
</feature>
<dbReference type="InParanoid" id="A0A1V9XYW2"/>
<comment type="caution">
    <text evidence="1">The sequence shown here is derived from an EMBL/GenBank/DDBJ whole genome shotgun (WGS) entry which is preliminary data.</text>
</comment>
<protein>
    <submittedName>
        <fullName evidence="1">Uncharacterized protein</fullName>
    </submittedName>
</protein>
<gene>
    <name evidence="1" type="ORF">BIW11_02687</name>
</gene>
<reference evidence="1 2" key="1">
    <citation type="journal article" date="2017" name="Gigascience">
        <title>Draft genome of the honey bee ectoparasitic mite, Tropilaelaps mercedesae, is shaped by the parasitic life history.</title>
        <authorList>
            <person name="Dong X."/>
            <person name="Armstrong S.D."/>
            <person name="Xia D."/>
            <person name="Makepeace B.L."/>
            <person name="Darby A.C."/>
            <person name="Kadowaki T."/>
        </authorList>
    </citation>
    <scope>NUCLEOTIDE SEQUENCE [LARGE SCALE GENOMIC DNA]</scope>
    <source>
        <strain evidence="1">Wuxi-XJTLU</strain>
    </source>
</reference>
<feature type="non-terminal residue" evidence="1">
    <location>
        <position position="1"/>
    </location>
</feature>
<sequence>LEPGDEIVSVDSLVAGDVNIRQLLKHL</sequence>
<name>A0A1V9XYW2_9ACAR</name>
<evidence type="ECO:0000313" key="2">
    <source>
        <dbReference type="Proteomes" id="UP000192247"/>
    </source>
</evidence>
<accession>A0A1V9XYW2</accession>
<keyword evidence="2" id="KW-1185">Reference proteome</keyword>
<organism evidence="1 2">
    <name type="scientific">Tropilaelaps mercedesae</name>
    <dbReference type="NCBI Taxonomy" id="418985"/>
    <lineage>
        <taxon>Eukaryota</taxon>
        <taxon>Metazoa</taxon>
        <taxon>Ecdysozoa</taxon>
        <taxon>Arthropoda</taxon>
        <taxon>Chelicerata</taxon>
        <taxon>Arachnida</taxon>
        <taxon>Acari</taxon>
        <taxon>Parasitiformes</taxon>
        <taxon>Mesostigmata</taxon>
        <taxon>Gamasina</taxon>
        <taxon>Dermanyssoidea</taxon>
        <taxon>Laelapidae</taxon>
        <taxon>Tropilaelaps</taxon>
    </lineage>
</organism>
<dbReference type="Proteomes" id="UP000192247">
    <property type="component" value="Unassembled WGS sequence"/>
</dbReference>
<dbReference type="AlphaFoldDB" id="A0A1V9XYW2"/>
<dbReference type="EMBL" id="MNPL01001927">
    <property type="protein sequence ID" value="OQR78674.1"/>
    <property type="molecule type" value="Genomic_DNA"/>
</dbReference>